<sequence>MLPSDFHCVFFEGYPQWNTTGVTVAGTTGISGGTMTLLNEPHGLFIDPATDLLYIADRENHRIQQYQFLTNDTSIINTVAGTSQVSGCALNLLNYPTAVSVDKQQNLYIADASNNRILYWPQGATDGVTVVGYERQYCKHKYLNEKDRRYHCLNSSECISVMELCNFNRDCPLGDDEYLACLWLNKTTLSYIGYFICMNDDVSFFRPSQLTQHSTCSQREDLIFWDLIDQSSNEIKVHFTTIHFTEYPSNRKLIEYTSTSFQPSVKQILNKDIEKYDAYLIWYCNDGILVYHSTAKQKCLCSPQYYGDRCQYQSQRLFITIRTRKIGAFEDNLRFKLFLFLIDDQNHNTIYSYDSIKYQCIEEQFVYLLYDRRPKLESINYSLRIDAYNLNIKTQEIRYYSSWYHSIQFQFLPIQRLVIDITIPVKTSDKYHINCGKHGQSYQYMNNLDKFYCRCHEGWSGKWCQYQHQHCQCSPDSLCIGITQYNQSICVCPLNKLGSKCYIPDQTCQLNTCKNNGICIPDNKKDLPDTFQCLCTETYHGNRCEFSKTTVQIFFSNINIELPSSMLIHFIINDYINPKVPERVTLFKKLYLNQTIDNSIITIYHQINYRIVYVQYKYDYYLIILIDENYNAPQNITTELLPNYRCLSIHELFNSTILSYEWLKRVKYYQQPCHNQLVKCFYDERQMCLCTKDHQTDCFEFDHNATYDCQGYNYCLNEGKCFQNHLTCPTQSICVCKDCYFGTMCQLTTVGHVLSLGSIIGYHIQSRLSLTKQSLIVKLSIALTVCIFSTGMILNILSIITFNQKAIPEIGCGFYLLLSSIISLITISIFTIKFWFLLFTQMSLITSPTYLQVSCRLIEFLLKFLPPMVDWLNACVAVERTVTVTFGVSFNRQKSKRAAKYVTLIVVLMTIVSSIHDPINRRLIDDKQEERHWCTVTYQDVPWLNWMNSSLNVFHFIVPFCINVISALTIIIITAKNRSTSQTRLTYLQHLKHQFHQHQHLLISPSILTILALPRLIISIVSGCMKSQRQIWLFFAGYFVSFIPPMTTFLIFVVPSKIYRNEFKAVLKYYYRHFLRE</sequence>
<feature type="transmembrane region" description="Helical" evidence="8">
    <location>
        <begin position="1031"/>
        <end position="1054"/>
    </location>
</feature>
<feature type="transmembrane region" description="Helical" evidence="8">
    <location>
        <begin position="898"/>
        <end position="916"/>
    </location>
</feature>
<feature type="transmembrane region" description="Helical" evidence="8">
    <location>
        <begin position="776"/>
        <end position="802"/>
    </location>
</feature>
<dbReference type="AlphaFoldDB" id="A0A814DN91"/>
<dbReference type="SUPFAM" id="SSF63825">
    <property type="entry name" value="YWTD domain"/>
    <property type="match status" value="1"/>
</dbReference>
<evidence type="ECO:0000313" key="12">
    <source>
        <dbReference type="EMBL" id="CAF3732069.1"/>
    </source>
</evidence>
<dbReference type="PANTHER" id="PTHR24033:SF224">
    <property type="entry name" value="C-TYPE LECTIN"/>
    <property type="match status" value="1"/>
</dbReference>
<dbReference type="InterPro" id="IPR051830">
    <property type="entry name" value="NOTCH_homolog"/>
</dbReference>
<dbReference type="PROSITE" id="PS50026">
    <property type="entry name" value="EGF_3"/>
    <property type="match status" value="1"/>
</dbReference>
<feature type="transmembrane region" description="Helical" evidence="8">
    <location>
        <begin position="740"/>
        <end position="764"/>
    </location>
</feature>
<dbReference type="InterPro" id="IPR011042">
    <property type="entry name" value="6-blade_b-propeller_TolB-like"/>
</dbReference>
<dbReference type="InterPro" id="IPR017452">
    <property type="entry name" value="GPCR_Rhodpsn_7TM"/>
</dbReference>
<keyword evidence="2 8" id="KW-0812">Transmembrane</keyword>
<organism evidence="11 13">
    <name type="scientific">Didymodactylos carnosus</name>
    <dbReference type="NCBI Taxonomy" id="1234261"/>
    <lineage>
        <taxon>Eukaryota</taxon>
        <taxon>Metazoa</taxon>
        <taxon>Spiralia</taxon>
        <taxon>Gnathifera</taxon>
        <taxon>Rotifera</taxon>
        <taxon>Eurotatoria</taxon>
        <taxon>Bdelloidea</taxon>
        <taxon>Philodinida</taxon>
        <taxon>Philodinidae</taxon>
        <taxon>Didymodactylos</taxon>
    </lineage>
</organism>
<comment type="caution">
    <text evidence="11">The sequence shown here is derived from an EMBL/GenBank/DDBJ whole genome shotgun (WGS) entry which is preliminary data.</text>
</comment>
<dbReference type="PROSITE" id="PS01186">
    <property type="entry name" value="EGF_2"/>
    <property type="match status" value="1"/>
</dbReference>
<dbReference type="PROSITE" id="PS50068">
    <property type="entry name" value="LDLRA_2"/>
    <property type="match status" value="1"/>
</dbReference>
<comment type="subcellular location">
    <subcellularLocation>
        <location evidence="1">Membrane</location>
    </subcellularLocation>
</comment>
<dbReference type="Proteomes" id="UP000681722">
    <property type="component" value="Unassembled WGS sequence"/>
</dbReference>
<evidence type="ECO:0000256" key="8">
    <source>
        <dbReference type="SAM" id="Phobius"/>
    </source>
</evidence>
<keyword evidence="7" id="KW-0245">EGF-like domain</keyword>
<keyword evidence="13" id="KW-1185">Reference proteome</keyword>
<feature type="transmembrane region" description="Helical" evidence="8">
    <location>
        <begin position="953"/>
        <end position="975"/>
    </location>
</feature>
<dbReference type="SUPFAM" id="SSF57196">
    <property type="entry name" value="EGF/Laminin"/>
    <property type="match status" value="1"/>
</dbReference>
<dbReference type="SMART" id="SM00181">
    <property type="entry name" value="EGF"/>
    <property type="match status" value="3"/>
</dbReference>
<accession>A0A814DN91</accession>
<evidence type="ECO:0000256" key="4">
    <source>
        <dbReference type="ARBA" id="ARBA00022989"/>
    </source>
</evidence>
<dbReference type="PANTHER" id="PTHR24033">
    <property type="entry name" value="EGF-LIKE DOMAIN-CONTAINING PROTEIN"/>
    <property type="match status" value="1"/>
</dbReference>
<dbReference type="EMBL" id="CAJOBC010002415">
    <property type="protein sequence ID" value="CAF3732069.1"/>
    <property type="molecule type" value="Genomic_DNA"/>
</dbReference>
<feature type="disulfide bond" evidence="7">
    <location>
        <begin position="535"/>
        <end position="544"/>
    </location>
</feature>
<feature type="domain" description="G-protein coupled receptors family 1 profile" evidence="10">
    <location>
        <begin position="794"/>
        <end position="1052"/>
    </location>
</feature>
<evidence type="ECO:0000256" key="1">
    <source>
        <dbReference type="ARBA" id="ARBA00004370"/>
    </source>
</evidence>
<dbReference type="Gene3D" id="2.120.10.30">
    <property type="entry name" value="TolB, C-terminal domain"/>
    <property type="match status" value="1"/>
</dbReference>
<dbReference type="PROSITE" id="PS50262">
    <property type="entry name" value="G_PROTEIN_RECEP_F1_2"/>
    <property type="match status" value="1"/>
</dbReference>
<keyword evidence="4 8" id="KW-1133">Transmembrane helix</keyword>
<dbReference type="CDD" id="cd00054">
    <property type="entry name" value="EGF_CA"/>
    <property type="match status" value="1"/>
</dbReference>
<evidence type="ECO:0000259" key="10">
    <source>
        <dbReference type="PROSITE" id="PS50262"/>
    </source>
</evidence>
<feature type="transmembrane region" description="Helical" evidence="8">
    <location>
        <begin position="1001"/>
        <end position="1025"/>
    </location>
</feature>
<dbReference type="InterPro" id="IPR002172">
    <property type="entry name" value="LDrepeatLR_classA_rpt"/>
</dbReference>
<evidence type="ECO:0008006" key="14">
    <source>
        <dbReference type="Google" id="ProtNLM"/>
    </source>
</evidence>
<evidence type="ECO:0000256" key="2">
    <source>
        <dbReference type="ARBA" id="ARBA00022692"/>
    </source>
</evidence>
<gene>
    <name evidence="11" type="ORF">GPM918_LOCUS11562</name>
    <name evidence="12" type="ORF">SRO942_LOCUS11560</name>
</gene>
<dbReference type="Pfam" id="PF01436">
    <property type="entry name" value="NHL"/>
    <property type="match status" value="1"/>
</dbReference>
<proteinExistence type="predicted"/>
<protein>
    <recommendedName>
        <fullName evidence="14">EGF-like domain-containing protein</fullName>
    </recommendedName>
</protein>
<dbReference type="Proteomes" id="UP000663829">
    <property type="component" value="Unassembled WGS sequence"/>
</dbReference>
<dbReference type="PROSITE" id="PS00022">
    <property type="entry name" value="EGF_1"/>
    <property type="match status" value="3"/>
</dbReference>
<dbReference type="EMBL" id="CAJNOQ010002416">
    <property type="protein sequence ID" value="CAF0957204.1"/>
    <property type="molecule type" value="Genomic_DNA"/>
</dbReference>
<comment type="caution">
    <text evidence="7">Lacks conserved residue(s) required for the propagation of feature annotation.</text>
</comment>
<name>A0A814DN91_9BILA</name>
<evidence type="ECO:0000256" key="5">
    <source>
        <dbReference type="ARBA" id="ARBA00023136"/>
    </source>
</evidence>
<reference evidence="11" key="1">
    <citation type="submission" date="2021-02" db="EMBL/GenBank/DDBJ databases">
        <authorList>
            <person name="Nowell W R."/>
        </authorList>
    </citation>
    <scope>NUCLEOTIDE SEQUENCE</scope>
</reference>
<keyword evidence="6 7" id="KW-1015">Disulfide bond</keyword>
<evidence type="ECO:0000256" key="7">
    <source>
        <dbReference type="PROSITE-ProRule" id="PRU00076"/>
    </source>
</evidence>
<dbReference type="Gene3D" id="1.20.1070.10">
    <property type="entry name" value="Rhodopsin 7-helix transmembrane proteins"/>
    <property type="match status" value="1"/>
</dbReference>
<evidence type="ECO:0000256" key="3">
    <source>
        <dbReference type="ARBA" id="ARBA00022737"/>
    </source>
</evidence>
<evidence type="ECO:0000256" key="6">
    <source>
        <dbReference type="ARBA" id="ARBA00023157"/>
    </source>
</evidence>
<evidence type="ECO:0000313" key="13">
    <source>
        <dbReference type="Proteomes" id="UP000663829"/>
    </source>
</evidence>
<evidence type="ECO:0000259" key="9">
    <source>
        <dbReference type="PROSITE" id="PS50026"/>
    </source>
</evidence>
<dbReference type="InterPro" id="IPR000742">
    <property type="entry name" value="EGF"/>
</dbReference>
<keyword evidence="3" id="KW-0677">Repeat</keyword>
<evidence type="ECO:0000313" key="11">
    <source>
        <dbReference type="EMBL" id="CAF0957204.1"/>
    </source>
</evidence>
<feature type="domain" description="EGF-like" evidence="9">
    <location>
        <begin position="504"/>
        <end position="545"/>
    </location>
</feature>
<feature type="transmembrane region" description="Helical" evidence="8">
    <location>
        <begin position="814"/>
        <end position="838"/>
    </location>
</feature>
<dbReference type="GO" id="GO:0016020">
    <property type="term" value="C:membrane"/>
    <property type="evidence" value="ECO:0007669"/>
    <property type="project" value="UniProtKB-SubCell"/>
</dbReference>
<dbReference type="InterPro" id="IPR001258">
    <property type="entry name" value="NHL_repeat"/>
</dbReference>
<dbReference type="Gene3D" id="2.10.25.10">
    <property type="entry name" value="Laminin"/>
    <property type="match status" value="1"/>
</dbReference>
<dbReference type="SUPFAM" id="SSF81321">
    <property type="entry name" value="Family A G protein-coupled receptor-like"/>
    <property type="match status" value="1"/>
</dbReference>
<dbReference type="OrthoDB" id="6041609at2759"/>
<keyword evidence="5 8" id="KW-0472">Membrane</keyword>